<evidence type="ECO:0000259" key="2">
    <source>
        <dbReference type="PROSITE" id="PS51910"/>
    </source>
</evidence>
<keyword evidence="1" id="KW-0812">Transmembrane</keyword>
<feature type="transmembrane region" description="Helical" evidence="1">
    <location>
        <begin position="28"/>
        <end position="49"/>
    </location>
</feature>
<name>A0A9X7VVW2_9BACL</name>
<dbReference type="InterPro" id="IPR001223">
    <property type="entry name" value="Glyco_hydro18_cat"/>
</dbReference>
<dbReference type="EMBL" id="CP071182">
    <property type="protein sequence ID" value="QSO46063.1"/>
    <property type="molecule type" value="Genomic_DNA"/>
</dbReference>
<feature type="domain" description="GH18" evidence="2">
    <location>
        <begin position="314"/>
        <end position="615"/>
    </location>
</feature>
<organism evidence="3 4">
    <name type="scientific">Alicyclobacillus mengziensis</name>
    <dbReference type="NCBI Taxonomy" id="2931921"/>
    <lineage>
        <taxon>Bacteria</taxon>
        <taxon>Bacillati</taxon>
        <taxon>Bacillota</taxon>
        <taxon>Bacilli</taxon>
        <taxon>Bacillales</taxon>
        <taxon>Alicyclobacillaceae</taxon>
        <taxon>Alicyclobacillus</taxon>
    </lineage>
</organism>
<keyword evidence="1" id="KW-1133">Transmembrane helix</keyword>
<dbReference type="PANTHER" id="PTHR46066">
    <property type="entry name" value="CHITINASE DOMAIN-CONTAINING PROTEIN 1 FAMILY MEMBER"/>
    <property type="match status" value="1"/>
</dbReference>
<protein>
    <recommendedName>
        <fullName evidence="2">GH18 domain-containing protein</fullName>
    </recommendedName>
</protein>
<dbReference type="Proteomes" id="UP000663505">
    <property type="component" value="Chromosome"/>
</dbReference>
<dbReference type="GO" id="GO:0005975">
    <property type="term" value="P:carbohydrate metabolic process"/>
    <property type="evidence" value="ECO:0007669"/>
    <property type="project" value="InterPro"/>
</dbReference>
<dbReference type="SMART" id="SM00636">
    <property type="entry name" value="Glyco_18"/>
    <property type="match status" value="1"/>
</dbReference>
<dbReference type="Pfam" id="PF00704">
    <property type="entry name" value="Glyco_hydro_18"/>
    <property type="match status" value="1"/>
</dbReference>
<gene>
    <name evidence="3" type="ORF">JZ786_16230</name>
</gene>
<dbReference type="InterPro" id="IPR017853">
    <property type="entry name" value="GH"/>
</dbReference>
<evidence type="ECO:0000313" key="4">
    <source>
        <dbReference type="Proteomes" id="UP000663505"/>
    </source>
</evidence>
<dbReference type="SUPFAM" id="SSF51445">
    <property type="entry name" value="(Trans)glycosidases"/>
    <property type="match status" value="1"/>
</dbReference>
<accession>A0A9X7VVW2</accession>
<dbReference type="InterPro" id="IPR029070">
    <property type="entry name" value="Chitinase_insertion_sf"/>
</dbReference>
<dbReference type="RefSeq" id="WP_206655434.1">
    <property type="nucleotide sequence ID" value="NZ_CP071182.1"/>
</dbReference>
<keyword evidence="4" id="KW-1185">Reference proteome</keyword>
<proteinExistence type="predicted"/>
<dbReference type="PROSITE" id="PS51910">
    <property type="entry name" value="GH18_2"/>
    <property type="match status" value="1"/>
</dbReference>
<dbReference type="InterPro" id="IPR011583">
    <property type="entry name" value="Chitinase_II/V-like_cat"/>
</dbReference>
<dbReference type="GO" id="GO:0008061">
    <property type="term" value="F:chitin binding"/>
    <property type="evidence" value="ECO:0007669"/>
    <property type="project" value="InterPro"/>
</dbReference>
<dbReference type="PANTHER" id="PTHR46066:SF2">
    <property type="entry name" value="CHITINASE DOMAIN-CONTAINING PROTEIN 1"/>
    <property type="match status" value="1"/>
</dbReference>
<evidence type="ECO:0000256" key="1">
    <source>
        <dbReference type="SAM" id="Phobius"/>
    </source>
</evidence>
<keyword evidence="1" id="KW-0472">Membrane</keyword>
<reference evidence="3 4" key="1">
    <citation type="submission" date="2021-02" db="EMBL/GenBank/DDBJ databases">
        <title>Alicyclobacillus curvatus sp. nov. and Alicyclobacillus mengziensis sp. nov., two acidophilic bacteria isolated from acid mine drainage.</title>
        <authorList>
            <person name="Huang Y."/>
        </authorList>
    </citation>
    <scope>NUCLEOTIDE SEQUENCE [LARGE SCALE GENOMIC DNA]</scope>
    <source>
        <strain evidence="3 4">S30H14</strain>
    </source>
</reference>
<dbReference type="KEGG" id="afx:JZ786_16230"/>
<dbReference type="Gene3D" id="3.10.50.10">
    <property type="match status" value="1"/>
</dbReference>
<evidence type="ECO:0000313" key="3">
    <source>
        <dbReference type="EMBL" id="QSO46063.1"/>
    </source>
</evidence>
<dbReference type="Gene3D" id="3.20.20.80">
    <property type="entry name" value="Glycosidases"/>
    <property type="match status" value="1"/>
</dbReference>
<dbReference type="AlphaFoldDB" id="A0A9X7VVW2"/>
<sequence length="615" mass="66634">MGWNEGLRTDLHNHLDGGKRGNRRTRGWLVMLAVLVLLTAAGLVYYIFFRIYDVAPRTMVVNGEPVEQIDGFSVHSKTWLLQSQVERFLKRVQVNNVSLPAVTKTYHGQVFVRADDLIAALNHYGDKSKLAGGELQIDLKSTQHYGYQLNGNIVRQQQVWLNGRFAGDVLTVYHDEATYVATRDLSSAFERAGLKSTWNGQTLSLAPSATAHPTPVSNPAQDSKIVFGSGQTIYAPAYTFSQFAYIPIYSISAALRQAGWTSTIGTWQWTLTQHTSPTQLKNTGMISADGSVSVPAQATSQKPVSLAFVPFYLGDLAAFQDVMSHPKAYNALAGDTWSVDASGSLVGAAPAGTASQAISSGYAAYAMVTNLGKNGFDAKTMITILSHPARSNRLEEEIVKSVESDGYDGAMLDFELIPPKDAALYSSFVSKLAADLHALNKRLEVVIPADTGAKNEPWNAGYNVAKIGAAADDVVVMAYDYSYAGGPAGPIAPVPWVQQSLAYTVSRVPANKVLLGIDTYGYDWSGKGAKALSLTTIDSFLKSRHITPNWNAQAEAPWFKWTDSKGQLHTVYYENAKSTSAKLALAKMYGIAGVAVWRAGMEDSGVLQALTSYIK</sequence>